<evidence type="ECO:0000313" key="2">
    <source>
        <dbReference type="Proteomes" id="UP000076552"/>
    </source>
</evidence>
<gene>
    <name evidence="1" type="ORF">CT0861_10198</name>
</gene>
<evidence type="ECO:0000313" key="1">
    <source>
        <dbReference type="EMBL" id="KZL64019.1"/>
    </source>
</evidence>
<reference evidence="1 2" key="1">
    <citation type="submission" date="2015-06" db="EMBL/GenBank/DDBJ databases">
        <title>Survival trade-offs in plant roots during colonization by closely related pathogenic and mutualistic fungi.</title>
        <authorList>
            <person name="Hacquard S."/>
            <person name="Kracher B."/>
            <person name="Hiruma K."/>
            <person name="Weinman A."/>
            <person name="Muench P."/>
            <person name="Garrido Oter R."/>
            <person name="Ver Loren van Themaat E."/>
            <person name="Dallerey J.-F."/>
            <person name="Damm U."/>
            <person name="Henrissat B."/>
            <person name="Lespinet O."/>
            <person name="Thon M."/>
            <person name="Kemen E."/>
            <person name="McHardy A.C."/>
            <person name="Schulze-Lefert P."/>
            <person name="O'Connell R.J."/>
        </authorList>
    </citation>
    <scope>NUCLEOTIDE SEQUENCE [LARGE SCALE GENOMIC DNA]</scope>
    <source>
        <strain evidence="1 2">0861</strain>
    </source>
</reference>
<accession>A0A166LWV9</accession>
<dbReference type="EMBL" id="LFIV01000299">
    <property type="protein sequence ID" value="KZL64019.1"/>
    <property type="molecule type" value="Genomic_DNA"/>
</dbReference>
<protein>
    <submittedName>
        <fullName evidence="1">Uncharacterized protein</fullName>
    </submittedName>
</protein>
<dbReference type="Proteomes" id="UP000076552">
    <property type="component" value="Unassembled WGS sequence"/>
</dbReference>
<organism evidence="1 2">
    <name type="scientific">Colletotrichum tofieldiae</name>
    <dbReference type="NCBI Taxonomy" id="708197"/>
    <lineage>
        <taxon>Eukaryota</taxon>
        <taxon>Fungi</taxon>
        <taxon>Dikarya</taxon>
        <taxon>Ascomycota</taxon>
        <taxon>Pezizomycotina</taxon>
        <taxon>Sordariomycetes</taxon>
        <taxon>Hypocreomycetidae</taxon>
        <taxon>Glomerellales</taxon>
        <taxon>Glomerellaceae</taxon>
        <taxon>Colletotrichum</taxon>
        <taxon>Colletotrichum spaethianum species complex</taxon>
    </lineage>
</organism>
<name>A0A166LWV9_9PEZI</name>
<keyword evidence="2" id="KW-1185">Reference proteome</keyword>
<comment type="caution">
    <text evidence="1">The sequence shown here is derived from an EMBL/GenBank/DDBJ whole genome shotgun (WGS) entry which is preliminary data.</text>
</comment>
<dbReference type="AlphaFoldDB" id="A0A166LWV9"/>
<proteinExistence type="predicted"/>
<sequence length="275" mass="29271">MHPTALAKLAADGVKGAWMLSMMQAQRHGAAVSLEKGPSQASQEANAPTNVASRGVVVWMVGSCVARLSAAEEAAGKENQACQVERYRETESGFGRTITATQSYRLGGRGDQSQTSRSCGHLGFDERHKCLDGDAVWSQLNRVIQERVVQIHAQKPQVDAATQHDRIDVTATNTHPYPSISVGVVLGEDSGQAKVGITPPLPPARSTSAARPKLQGPVRTRASLGSHLIAQSVSLVLEDAMECPPRPHLAGNLISAILFRVWGAQLQAAHEATSH</sequence>